<dbReference type="Proteomes" id="UP000176581">
    <property type="component" value="Unassembled WGS sequence"/>
</dbReference>
<name>A0A1F8FKY5_9BACT</name>
<keyword evidence="2" id="KW-1003">Cell membrane</keyword>
<feature type="transmembrane region" description="Helical" evidence="8">
    <location>
        <begin position="374"/>
        <end position="394"/>
    </location>
</feature>
<proteinExistence type="predicted"/>
<dbReference type="GO" id="GO:0016763">
    <property type="term" value="F:pentosyltransferase activity"/>
    <property type="evidence" value="ECO:0007669"/>
    <property type="project" value="TreeGrafter"/>
</dbReference>
<feature type="transmembrane region" description="Helical" evidence="8">
    <location>
        <begin position="344"/>
        <end position="362"/>
    </location>
</feature>
<evidence type="ECO:0000256" key="3">
    <source>
        <dbReference type="ARBA" id="ARBA00022676"/>
    </source>
</evidence>
<comment type="caution">
    <text evidence="10">The sequence shown here is derived from an EMBL/GenBank/DDBJ whole genome shotgun (WGS) entry which is preliminary data.</text>
</comment>
<protein>
    <recommendedName>
        <fullName evidence="9">Glycosyltransferase RgtA/B/C/D-like domain-containing protein</fullName>
    </recommendedName>
</protein>
<organism evidence="10 11">
    <name type="scientific">Candidatus Yanofskybacteria bacterium RIFCSPHIGHO2_02_FULL_43_22</name>
    <dbReference type="NCBI Taxonomy" id="1802681"/>
    <lineage>
        <taxon>Bacteria</taxon>
        <taxon>Candidatus Yanofskyibacteriota</taxon>
    </lineage>
</organism>
<sequence>MENDNIKFKIIKTLILFSLLFLTFLIPFLSMQNFSPAYDEITHLPSGFSYLKTGELKLNPEHPPLIKMLAATPLLFLNLKFDFNDPNLAGSKTDEWQFGRDLLFNNGTDRVIFWGRIPVMLLSVLLGWYVFKWGKELFGYRAGVIGLFIYALMPNIIAHAQFVTMDLGVTAFSFIAMYHLWKFIVPVPRLSVVETKSKMNGLGATRHLIFAGLFLGLALGSKFSAVLLMPISLILLAIYIQKNYSRSNWLAKISALLKIIMPMWGLAFLVIWGLYLFPKDLLFYWHGMGTVYANKNPNHFYYLNGDFGRSGWWYYFLWAFIIKTPVPFLAVLGWALFRYKKLTLGFLNSAFIFLPVILFLWITSWKAHNIGIRYILPIYPFLILFVSGYISKIFNFQFTTTVRSRAVAFMVIFNKFLTVNFKTILILVLGGWYLLIPITIYPDYLPYFNEFVGGSSSGYKFLDDSNIEWGHDLKRLKAYQNKYPELKVFLWVEKDAGRSYGIKNILPLDFKGDWLSPKGRYAVSTHVLIRTWLASQVYDNEILNWMDNYKPIDRIGQSFLVYEFK</sequence>
<evidence type="ECO:0000256" key="2">
    <source>
        <dbReference type="ARBA" id="ARBA00022475"/>
    </source>
</evidence>
<dbReference type="GO" id="GO:0009103">
    <property type="term" value="P:lipopolysaccharide biosynthetic process"/>
    <property type="evidence" value="ECO:0007669"/>
    <property type="project" value="UniProtKB-ARBA"/>
</dbReference>
<evidence type="ECO:0000256" key="1">
    <source>
        <dbReference type="ARBA" id="ARBA00004651"/>
    </source>
</evidence>
<feature type="transmembrane region" description="Helical" evidence="8">
    <location>
        <begin position="256"/>
        <end position="277"/>
    </location>
</feature>
<keyword evidence="4" id="KW-0808">Transferase</keyword>
<feature type="transmembrane region" description="Helical" evidence="8">
    <location>
        <begin position="111"/>
        <end position="131"/>
    </location>
</feature>
<feature type="transmembrane region" description="Helical" evidence="8">
    <location>
        <begin position="201"/>
        <end position="219"/>
    </location>
</feature>
<evidence type="ECO:0000313" key="10">
    <source>
        <dbReference type="EMBL" id="OGN13106.1"/>
    </source>
</evidence>
<feature type="transmembrane region" description="Helical" evidence="8">
    <location>
        <begin position="312"/>
        <end position="337"/>
    </location>
</feature>
<dbReference type="AlphaFoldDB" id="A0A1F8FKY5"/>
<accession>A0A1F8FKY5</accession>
<feature type="transmembrane region" description="Helical" evidence="8">
    <location>
        <begin position="138"/>
        <end position="157"/>
    </location>
</feature>
<gene>
    <name evidence="10" type="ORF">A3J47_01290</name>
</gene>
<reference evidence="10 11" key="1">
    <citation type="journal article" date="2016" name="Nat. Commun.">
        <title>Thousands of microbial genomes shed light on interconnected biogeochemical processes in an aquifer system.</title>
        <authorList>
            <person name="Anantharaman K."/>
            <person name="Brown C.T."/>
            <person name="Hug L.A."/>
            <person name="Sharon I."/>
            <person name="Castelle C.J."/>
            <person name="Probst A.J."/>
            <person name="Thomas B.C."/>
            <person name="Singh A."/>
            <person name="Wilkins M.J."/>
            <person name="Karaoz U."/>
            <person name="Brodie E.L."/>
            <person name="Williams K.H."/>
            <person name="Hubbard S.S."/>
            <person name="Banfield J.F."/>
        </authorList>
    </citation>
    <scope>NUCLEOTIDE SEQUENCE [LARGE SCALE GENOMIC DNA]</scope>
</reference>
<feature type="domain" description="Glycosyltransferase RgtA/B/C/D-like" evidence="9">
    <location>
        <begin position="113"/>
        <end position="261"/>
    </location>
</feature>
<evidence type="ECO:0000256" key="7">
    <source>
        <dbReference type="ARBA" id="ARBA00023136"/>
    </source>
</evidence>
<evidence type="ECO:0000256" key="4">
    <source>
        <dbReference type="ARBA" id="ARBA00022679"/>
    </source>
</evidence>
<dbReference type="InterPro" id="IPR050297">
    <property type="entry name" value="LipidA_mod_glycosyltrf_83"/>
</dbReference>
<keyword evidence="7 8" id="KW-0472">Membrane</keyword>
<evidence type="ECO:0000313" key="11">
    <source>
        <dbReference type="Proteomes" id="UP000176581"/>
    </source>
</evidence>
<dbReference type="EMBL" id="MGJV01000045">
    <property type="protein sequence ID" value="OGN13106.1"/>
    <property type="molecule type" value="Genomic_DNA"/>
</dbReference>
<dbReference type="GO" id="GO:0005886">
    <property type="term" value="C:plasma membrane"/>
    <property type="evidence" value="ECO:0007669"/>
    <property type="project" value="UniProtKB-SubCell"/>
</dbReference>
<feature type="transmembrane region" description="Helical" evidence="8">
    <location>
        <begin position="163"/>
        <end position="181"/>
    </location>
</feature>
<evidence type="ECO:0000256" key="6">
    <source>
        <dbReference type="ARBA" id="ARBA00022989"/>
    </source>
</evidence>
<dbReference type="InterPro" id="IPR038731">
    <property type="entry name" value="RgtA/B/C-like"/>
</dbReference>
<evidence type="ECO:0000256" key="8">
    <source>
        <dbReference type="SAM" id="Phobius"/>
    </source>
</evidence>
<feature type="transmembrane region" description="Helical" evidence="8">
    <location>
        <begin position="225"/>
        <end position="244"/>
    </location>
</feature>
<dbReference type="PANTHER" id="PTHR33908:SF11">
    <property type="entry name" value="MEMBRANE PROTEIN"/>
    <property type="match status" value="1"/>
</dbReference>
<evidence type="ECO:0000259" key="9">
    <source>
        <dbReference type="Pfam" id="PF13231"/>
    </source>
</evidence>
<keyword evidence="3" id="KW-0328">Glycosyltransferase</keyword>
<dbReference type="Pfam" id="PF13231">
    <property type="entry name" value="PMT_2"/>
    <property type="match status" value="1"/>
</dbReference>
<comment type="subcellular location">
    <subcellularLocation>
        <location evidence="1">Cell membrane</location>
        <topology evidence="1">Multi-pass membrane protein</topology>
    </subcellularLocation>
</comment>
<dbReference type="PANTHER" id="PTHR33908">
    <property type="entry name" value="MANNOSYLTRANSFERASE YKCB-RELATED"/>
    <property type="match status" value="1"/>
</dbReference>
<evidence type="ECO:0000256" key="5">
    <source>
        <dbReference type="ARBA" id="ARBA00022692"/>
    </source>
</evidence>
<feature type="transmembrane region" description="Helical" evidence="8">
    <location>
        <begin position="406"/>
        <end position="435"/>
    </location>
</feature>
<keyword evidence="6 8" id="KW-1133">Transmembrane helix</keyword>
<keyword evidence="5 8" id="KW-0812">Transmembrane</keyword>